<proteinExistence type="predicted"/>
<name>A0AC61RAA5_9FIRM</name>
<accession>A0AC61RAA5</accession>
<sequence length="421" mass="49637">MKINTAFYPLYTQYLRQYYEISQKDLAKNTGISNSSLSKIEAGKQEMDDATFKKAISFFENLDPDFHFSFDLSLVDHADAFVFKCIQSLIFVTYPSSMYEIENFIDHSQYRDSFAFFHYLVVQNIYECIQEKDCMESTQYLIDSNFFVDPRYYALLYDINGASGSLKNDQMFMRQIQSFQKALGFCHGANCDGLRGLILYHLILIYKQYKCLGAFQYLEECEHSLEKAGAYRRLLYAKLNKGNFYIKLGLYPLAQEIYRNLEHSQSQIDEKEIISRICASSSWCSLLQGKYEEAIEKARKAERLGSRFPDIYITFAYGYYKLGDIQSARQSITRFRHSFSSDPRVNFINSFFTILERIMDDKNVPDYLIERLFKKLPDFRDVELEMVLYPLLSDYYCSLGSFQEAYRIQKRWNDYLQFANL</sequence>
<gene>
    <name evidence="1" type="ORF">E5336_02835</name>
</gene>
<comment type="caution">
    <text evidence="1">The sequence shown here is derived from an EMBL/GenBank/DDBJ whole genome shotgun (WGS) entry which is preliminary data.</text>
</comment>
<reference evidence="1" key="1">
    <citation type="submission" date="2019-04" db="EMBL/GenBank/DDBJ databases">
        <title>Microbes associate with the intestines of laboratory mice.</title>
        <authorList>
            <person name="Navarre W."/>
            <person name="Wong E."/>
            <person name="Huang K."/>
            <person name="Tropini C."/>
            <person name="Ng K."/>
            <person name="Yu B."/>
        </authorList>
    </citation>
    <scope>NUCLEOTIDE SEQUENCE</scope>
    <source>
        <strain evidence="1">NM09_H32</strain>
    </source>
</reference>
<organism evidence="1 2">
    <name type="scientific">Dubosiella muris</name>
    <dbReference type="NCBI Taxonomy" id="3038133"/>
    <lineage>
        <taxon>Bacteria</taxon>
        <taxon>Bacillati</taxon>
        <taxon>Bacillota</taxon>
        <taxon>Erysipelotrichia</taxon>
        <taxon>Erysipelotrichales</taxon>
        <taxon>Erysipelotrichaceae</taxon>
        <taxon>Dubosiella</taxon>
    </lineage>
</organism>
<evidence type="ECO:0000313" key="2">
    <source>
        <dbReference type="Proteomes" id="UP000308836"/>
    </source>
</evidence>
<keyword evidence="2" id="KW-1185">Reference proteome</keyword>
<dbReference type="Proteomes" id="UP000308836">
    <property type="component" value="Unassembled WGS sequence"/>
</dbReference>
<protein>
    <submittedName>
        <fullName evidence="1">Helix-turn-helix domain-containing protein</fullName>
    </submittedName>
</protein>
<evidence type="ECO:0000313" key="1">
    <source>
        <dbReference type="EMBL" id="TGY66743.1"/>
    </source>
</evidence>
<dbReference type="EMBL" id="SRYG01000004">
    <property type="protein sequence ID" value="TGY66743.1"/>
    <property type="molecule type" value="Genomic_DNA"/>
</dbReference>